<feature type="compositionally biased region" description="Low complexity" evidence="2">
    <location>
        <begin position="330"/>
        <end position="344"/>
    </location>
</feature>
<dbReference type="InterPro" id="IPR000253">
    <property type="entry name" value="FHA_dom"/>
</dbReference>
<dbReference type="InterPro" id="IPR008984">
    <property type="entry name" value="SMAD_FHA_dom_sf"/>
</dbReference>
<feature type="compositionally biased region" description="Polar residues" evidence="2">
    <location>
        <begin position="388"/>
        <end position="431"/>
    </location>
</feature>
<proteinExistence type="predicted"/>
<dbReference type="Proteomes" id="UP001225356">
    <property type="component" value="Unassembled WGS sequence"/>
</dbReference>
<sequence length="1765" mass="188866">MDPNAFVPDLIKPFWPYIAGGAFPEGEYSQISGKAEELVRLADALNRFQLESGAAVDQLLRSGVWDGAAKEEFARLFGNLVKSMGSDPGKVPADPVTAMEYVKNLVRRQAASTQQHATDIEHTQWMMIVGAILTAAMIAKLWLFAMANPGVTPLIWSRLAFAQMENLAIKALLIKNTLLFGGIMAALDGGVQLGQKVTGHREEFNVTSLFSSGATGALTGLVFGGMTVGAVKLVSHDMVGMIAKDGAKSLRALLAGAPNTVIGQAAMGGVAATVAGVPMLAMNGQLDGDHLMLSVVSGVLGGLGPTAVHPNAITGIPDAGFGHPTRPEGAPDGPGSAPSPDGPSFIADGGRTASGDATVDGTPIDRTTSPGDGGLPGRITPEGRAADQGSQTVTLAAADQGSQPIHRTTTTEHNGQPATTHTADSNGQSASLAAATEHNRQPAAHTTDQGGGTTTRTTDSSQAAARTTAATEHNGQPTARTTDSSQAAARTTAATEHNGQPTARTTDQGSGTTTRTTETTHPVPDQRVPVHADGTSPKAADGPAAPGDPVARAQSGERSPVAVLQQRPAEAAATVYRFPPPDGYGPGPVAPDGGRGTTPPFTGTTFDFAGSTASTANYRVGPGETVPIGRRFDSPMSDHLNPFNDISRNHATIEFGPDGKPWIRDASSNGTWLNGERINPGELVPLKSGDTLRLGREFTRWVDISSTGIMLREVAPELRNVYRRQQVVNLINTHPELTGNPRTLADIRGILDTVGRDVSFEQAEALRRFSYERRKDAPPSLVEGDHFIRYVTESVRDAWDGSGNLRDFTSAVHDIFKKPSFEFIQSKTESAVGIPSQRTPENAPGDSLTGTAARERPAAETGHPKVAPEPLRHPDGVRSSDEAAAGGLPPSERAGSAGRPDSVVASHHEPAGPSDPRNALSRDPRVPDARGGEDPIAKGREAGAWLGLHDLTDTEARALKRLDELAPGVVRGPNPQHSPVDRLIARYNRTTVGEAYLRATNEGHPIAYARDHSSLITDLTLYMDADPRWLGKASVTRALASPEFPNEVLLSDRQLRSVAESIPRGGQVRTELRAQWDDHRIVRGYLDAMGEGFEPVSSARTPADLTAGLDRYLSLRMEQQGSELGARFGVSDLTAAQARLVGRFSALAGPPFDFRFAEEPLSRLVRNWPHNVRVEAYLRATVDEFEPVTTATDPTALAEGMESYLARDQGYWSGRRIADPLGLSNLSRDQARHVHEVSKVFYQGSHHADLAGSHAEFELGGWRGVFDTAVRAMNRGDNWSAEALARGDAHGLSDALVDFAASTNLHLSEGRRIVAEAGMRDLTNLEVRAVGRLSMMVGFEELTGTALPSEMHQLVRERGFKDTIEAFLDLERKGGAYASIDRVRLNPAEWLRSYMDAPDRRLWIGEKIGTSIGLYPPEHFAAIGRLAELAGPELAGGRLEPAAPGAIGELRASMGGHPTHLINKYLRLVEQGYEPVLQASDAAGLVRGLHMADLEVSRSYAEREGIRNPTDRQVADLNHIVERILVGPEWRHHLVAIASDLGLEGRSPVAEVLKAYEAAEDAGHAPHEARGEQELLDRLNTAAEHRDRPAADDGVRGEANPLDIINRAVPAENRVRLDYRTRGWLVPELSLAPHLVDALFREAHDQGLVSGRSANAVIRDVLKDMLKQDPDPWFGLALADGLNLSGLDQGQARALAWVQKAFGGGIQSMDDLRGHMAGLAEIRGLQDRPDLFHQVLGAIARGNEEALIPERPTRTALEQGLRRLP</sequence>
<gene>
    <name evidence="5" type="ORF">J2853_008537</name>
</gene>
<feature type="transmembrane region" description="Helical" evidence="3">
    <location>
        <begin position="125"/>
        <end position="147"/>
    </location>
</feature>
<protein>
    <recommendedName>
        <fullName evidence="4">FHA domain-containing protein</fullName>
    </recommendedName>
</protein>
<dbReference type="CDD" id="cd00060">
    <property type="entry name" value="FHA"/>
    <property type="match status" value="1"/>
</dbReference>
<dbReference type="PROSITE" id="PS50006">
    <property type="entry name" value="FHA_DOMAIN"/>
    <property type="match status" value="1"/>
</dbReference>
<accession>A0ABT9QRE5</accession>
<feature type="region of interest" description="Disordered" evidence="2">
    <location>
        <begin position="314"/>
        <end position="559"/>
    </location>
</feature>
<keyword evidence="3" id="KW-0812">Transmembrane</keyword>
<keyword evidence="1" id="KW-0597">Phosphoprotein</keyword>
<evidence type="ECO:0000256" key="3">
    <source>
        <dbReference type="SAM" id="Phobius"/>
    </source>
</evidence>
<feature type="compositionally biased region" description="Low complexity" evidence="2">
    <location>
        <begin position="537"/>
        <end position="553"/>
    </location>
</feature>
<dbReference type="Pfam" id="PF00498">
    <property type="entry name" value="FHA"/>
    <property type="match status" value="1"/>
</dbReference>
<dbReference type="Gene3D" id="2.60.200.20">
    <property type="match status" value="1"/>
</dbReference>
<feature type="domain" description="FHA" evidence="4">
    <location>
        <begin position="626"/>
        <end position="678"/>
    </location>
</feature>
<evidence type="ECO:0000259" key="4">
    <source>
        <dbReference type="PROSITE" id="PS50006"/>
    </source>
</evidence>
<feature type="compositionally biased region" description="Basic and acidic residues" evidence="2">
    <location>
        <begin position="920"/>
        <end position="941"/>
    </location>
</feature>
<dbReference type="SMART" id="SM00240">
    <property type="entry name" value="FHA"/>
    <property type="match status" value="1"/>
</dbReference>
<evidence type="ECO:0000313" key="6">
    <source>
        <dbReference type="Proteomes" id="UP001225356"/>
    </source>
</evidence>
<feature type="compositionally biased region" description="Basic and acidic residues" evidence="2">
    <location>
        <begin position="870"/>
        <end position="881"/>
    </location>
</feature>
<keyword evidence="3" id="KW-0472">Membrane</keyword>
<evidence type="ECO:0000256" key="2">
    <source>
        <dbReference type="SAM" id="MobiDB-lite"/>
    </source>
</evidence>
<evidence type="ECO:0000313" key="5">
    <source>
        <dbReference type="EMBL" id="MDP9849326.1"/>
    </source>
</evidence>
<feature type="region of interest" description="Disordered" evidence="2">
    <location>
        <begin position="828"/>
        <end position="941"/>
    </location>
</feature>
<feature type="compositionally biased region" description="Low complexity" evidence="2">
    <location>
        <begin position="478"/>
        <end position="495"/>
    </location>
</feature>
<name>A0ABT9QRE5_9ACTN</name>
<dbReference type="EMBL" id="JAUSQU010000001">
    <property type="protein sequence ID" value="MDP9849326.1"/>
    <property type="molecule type" value="Genomic_DNA"/>
</dbReference>
<reference evidence="5 6" key="1">
    <citation type="submission" date="2023-07" db="EMBL/GenBank/DDBJ databases">
        <title>Sequencing the genomes of 1000 actinobacteria strains.</title>
        <authorList>
            <person name="Klenk H.-P."/>
        </authorList>
    </citation>
    <scope>NUCLEOTIDE SEQUENCE [LARGE SCALE GENOMIC DNA]</scope>
    <source>
        <strain evidence="5 6">DSM 46740</strain>
    </source>
</reference>
<organism evidence="5 6">
    <name type="scientific">Streptosporangium lutulentum</name>
    <dbReference type="NCBI Taxonomy" id="1461250"/>
    <lineage>
        <taxon>Bacteria</taxon>
        <taxon>Bacillati</taxon>
        <taxon>Actinomycetota</taxon>
        <taxon>Actinomycetes</taxon>
        <taxon>Streptosporangiales</taxon>
        <taxon>Streptosporangiaceae</taxon>
        <taxon>Streptosporangium</taxon>
    </lineage>
</organism>
<keyword evidence="6" id="KW-1185">Reference proteome</keyword>
<dbReference type="SUPFAM" id="SSF49879">
    <property type="entry name" value="SMAD/FHA domain"/>
    <property type="match status" value="1"/>
</dbReference>
<keyword evidence="3" id="KW-1133">Transmembrane helix</keyword>
<feature type="transmembrane region" description="Helical" evidence="3">
    <location>
        <begin position="208"/>
        <end position="231"/>
    </location>
</feature>
<feature type="compositionally biased region" description="Low complexity" evidence="2">
    <location>
        <begin position="502"/>
        <end position="520"/>
    </location>
</feature>
<feature type="transmembrane region" description="Helical" evidence="3">
    <location>
        <begin position="167"/>
        <end position="187"/>
    </location>
</feature>
<feature type="compositionally biased region" description="Low complexity" evidence="2">
    <location>
        <begin position="443"/>
        <end position="471"/>
    </location>
</feature>
<comment type="caution">
    <text evidence="5">The sequence shown here is derived from an EMBL/GenBank/DDBJ whole genome shotgun (WGS) entry which is preliminary data.</text>
</comment>
<evidence type="ECO:0000256" key="1">
    <source>
        <dbReference type="ARBA" id="ARBA00022553"/>
    </source>
</evidence>
<dbReference type="RefSeq" id="WP_307567117.1">
    <property type="nucleotide sequence ID" value="NZ_JAUSQU010000001.1"/>
</dbReference>